<dbReference type="AlphaFoldDB" id="A0A8B8BFM6"/>
<dbReference type="KEGG" id="cvn:111109675"/>
<keyword evidence="1" id="KW-0472">Membrane</keyword>
<dbReference type="RefSeq" id="XP_022301599.1">
    <property type="nucleotide sequence ID" value="XM_022445891.1"/>
</dbReference>
<accession>A0A8B8BFM6</accession>
<name>A0A8B8BFM6_CRAVI</name>
<dbReference type="GeneID" id="111109675"/>
<dbReference type="Proteomes" id="UP000694844">
    <property type="component" value="Chromosome 8"/>
</dbReference>
<dbReference type="InterPro" id="IPR007577">
    <property type="entry name" value="GlycoTrfase_DXD_sugar-bd_CS"/>
</dbReference>
<gene>
    <name evidence="3" type="primary">LOC111109675</name>
</gene>
<evidence type="ECO:0000313" key="2">
    <source>
        <dbReference type="Proteomes" id="UP000694844"/>
    </source>
</evidence>
<keyword evidence="1" id="KW-1133">Transmembrane helix</keyword>
<dbReference type="Gene3D" id="3.90.550.20">
    <property type="match status" value="1"/>
</dbReference>
<organism evidence="2 3">
    <name type="scientific">Crassostrea virginica</name>
    <name type="common">Eastern oyster</name>
    <dbReference type="NCBI Taxonomy" id="6565"/>
    <lineage>
        <taxon>Eukaryota</taxon>
        <taxon>Metazoa</taxon>
        <taxon>Spiralia</taxon>
        <taxon>Lophotrochozoa</taxon>
        <taxon>Mollusca</taxon>
        <taxon>Bivalvia</taxon>
        <taxon>Autobranchia</taxon>
        <taxon>Pteriomorphia</taxon>
        <taxon>Ostreida</taxon>
        <taxon>Ostreoidea</taxon>
        <taxon>Ostreidae</taxon>
        <taxon>Crassostrea</taxon>
    </lineage>
</organism>
<sequence length="516" mass="60329">MGMGTNISKRRLRFIITSLVMFLVIPCAYLNMDSFQIYRLLQIKENNETQLFKNTSARMQNTLQTSKLKDTRRVGKEKDETQIFKNTSARMQNTLQTSKPKDTRSVTKEKDEKQIFKNTSAKMQNTLQTSKPKYTRRVTTEKDQTQIFQNTLARMQNILKERRQARNREDSCDVETALLRNRSVKEFGTSSVGFSVNRTAIGGSDWSFKTSISCPSNFLQEKKKKRQNVQKCDAEYGKLEHLERINDSFPLFGSRDNCIRKKINTFCKTDLVVPNIVHYIWFGNLKFDFIYFVSMYSAFKHQKPCVIFVYYDILPSGKYWTLLLDVVPNIILVNVTSPSEISGRKIIYVQHKSDILRLLILKEYGGIYLDTDQLLLRSVDTFRNKDCTMGWAADFYFGSALILAKKQSEFIRKWIQSYASYNPNLWGENSVITATKLSVKYPKLIHVERHYCSFYPFSNYLNNQNYKWSHSFSIHIYKQGNMHYVNALNFLSIRKLKTTLGAVFRYILFGNKELCL</sequence>
<keyword evidence="1" id="KW-0812">Transmembrane</keyword>
<dbReference type="OrthoDB" id="6150660at2759"/>
<proteinExistence type="predicted"/>
<dbReference type="PANTHER" id="PTHR46830">
    <property type="entry name" value="TRANSFERASE, PUTATIVE-RELATED"/>
    <property type="match status" value="1"/>
</dbReference>
<protein>
    <submittedName>
        <fullName evidence="3">Uncharacterized protein LOC111109675 isoform X1</fullName>
    </submittedName>
</protein>
<reference evidence="3" key="1">
    <citation type="submission" date="2025-08" db="UniProtKB">
        <authorList>
            <consortium name="RefSeq"/>
        </authorList>
    </citation>
    <scope>IDENTIFICATION</scope>
    <source>
        <tissue evidence="3">Whole sample</tissue>
    </source>
</reference>
<feature type="transmembrane region" description="Helical" evidence="1">
    <location>
        <begin position="12"/>
        <end position="32"/>
    </location>
</feature>
<evidence type="ECO:0000313" key="3">
    <source>
        <dbReference type="RefSeq" id="XP_022301599.1"/>
    </source>
</evidence>
<dbReference type="Pfam" id="PF04488">
    <property type="entry name" value="Gly_transf_sug"/>
    <property type="match status" value="1"/>
</dbReference>
<evidence type="ECO:0000256" key="1">
    <source>
        <dbReference type="SAM" id="Phobius"/>
    </source>
</evidence>
<dbReference type="InterPro" id="IPR029044">
    <property type="entry name" value="Nucleotide-diphossugar_trans"/>
</dbReference>
<dbReference type="SUPFAM" id="SSF53448">
    <property type="entry name" value="Nucleotide-diphospho-sugar transferases"/>
    <property type="match status" value="1"/>
</dbReference>
<keyword evidence="2" id="KW-1185">Reference proteome</keyword>
<dbReference type="PANTHER" id="PTHR46830:SF1">
    <property type="entry name" value="ALPHA-1,4-N-ACETYLGLUCOSAMINYLTRANSFERASE"/>
    <property type="match status" value="1"/>
</dbReference>